<evidence type="ECO:0000256" key="1">
    <source>
        <dbReference type="ARBA" id="ARBA00004613"/>
    </source>
</evidence>
<evidence type="ECO:0000313" key="6">
    <source>
        <dbReference type="EMBL" id="OWZ01127.1"/>
    </source>
</evidence>
<comment type="function">
    <text evidence="5">Effector that suppresses plant defense responses during pathogen infection.</text>
</comment>
<proteinExistence type="inferred from homology"/>
<keyword evidence="7" id="KW-1185">Reference proteome</keyword>
<evidence type="ECO:0000256" key="3">
    <source>
        <dbReference type="ARBA" id="ARBA00022525"/>
    </source>
</evidence>
<protein>
    <recommendedName>
        <fullName evidence="5">RxLR effector protein</fullName>
    </recommendedName>
</protein>
<evidence type="ECO:0000256" key="5">
    <source>
        <dbReference type="RuleBase" id="RU367124"/>
    </source>
</evidence>
<dbReference type="GO" id="GO:0005576">
    <property type="term" value="C:extracellular region"/>
    <property type="evidence" value="ECO:0007669"/>
    <property type="project" value="UniProtKB-SubCell"/>
</dbReference>
<dbReference type="InterPro" id="IPR031825">
    <property type="entry name" value="RXLR"/>
</dbReference>
<sequence>MRVLYFVLMAIATLHATFNAVSASTVSDRPKIKSQDFVQSNFAPINIDSKRFLRGKATSDDSTLEERGIKYLGKHLKALLGKNKVAPLQRTESGRTPDEVAASVKKAKEMIANNRIQSDMFYHGIHPDDVFTALNLKPKVDLVNKMKKGKQEAQWKLNENVDYMRFINYKDFYWNQKSIVNTNGKTFWKAPSDM</sequence>
<name>A0A225V8L9_9STRA</name>
<evidence type="ECO:0000256" key="4">
    <source>
        <dbReference type="ARBA" id="ARBA00022729"/>
    </source>
</evidence>
<organism evidence="6 7">
    <name type="scientific">Phytophthora megakarya</name>
    <dbReference type="NCBI Taxonomy" id="4795"/>
    <lineage>
        <taxon>Eukaryota</taxon>
        <taxon>Sar</taxon>
        <taxon>Stramenopiles</taxon>
        <taxon>Oomycota</taxon>
        <taxon>Peronosporomycetes</taxon>
        <taxon>Peronosporales</taxon>
        <taxon>Peronosporaceae</taxon>
        <taxon>Phytophthora</taxon>
    </lineage>
</organism>
<comment type="caution">
    <text evidence="6">The sequence shown here is derived from an EMBL/GenBank/DDBJ whole genome shotgun (WGS) entry which is preliminary data.</text>
</comment>
<evidence type="ECO:0000256" key="2">
    <source>
        <dbReference type="ARBA" id="ARBA00010400"/>
    </source>
</evidence>
<comment type="domain">
    <text evidence="5">The RxLR-dEER motif acts to carry the protein into the host cell cytoplasm through binding to cell surface phosphatidylinositol-3-phosphate.</text>
</comment>
<accession>A0A225V8L9</accession>
<dbReference type="AlphaFoldDB" id="A0A225V8L9"/>
<dbReference type="Pfam" id="PF16810">
    <property type="entry name" value="RXLR"/>
    <property type="match status" value="1"/>
</dbReference>
<gene>
    <name evidence="6" type="ORF">PHMEG_00027550</name>
</gene>
<dbReference type="EMBL" id="NBNE01007086">
    <property type="protein sequence ID" value="OWZ01127.1"/>
    <property type="molecule type" value="Genomic_DNA"/>
</dbReference>
<feature type="chain" id="PRO_5028506601" description="RxLR effector protein" evidence="5">
    <location>
        <begin position="24"/>
        <end position="194"/>
    </location>
</feature>
<keyword evidence="3 5" id="KW-0964">Secreted</keyword>
<dbReference type="OrthoDB" id="113797at2759"/>
<keyword evidence="4 5" id="KW-0732">Signal</keyword>
<evidence type="ECO:0000313" key="7">
    <source>
        <dbReference type="Proteomes" id="UP000198211"/>
    </source>
</evidence>
<comment type="subcellular location">
    <subcellularLocation>
        <location evidence="1 5">Secreted</location>
    </subcellularLocation>
</comment>
<feature type="signal peptide" evidence="5">
    <location>
        <begin position="1"/>
        <end position="23"/>
    </location>
</feature>
<comment type="similarity">
    <text evidence="2 5">Belongs to the RxLR effector family.</text>
</comment>
<reference evidence="7" key="1">
    <citation type="submission" date="2017-03" db="EMBL/GenBank/DDBJ databases">
        <title>Phytopthora megakarya and P. palmivora, two closely related causual agents of cacao black pod achieved similar genome size and gene model numbers by different mechanisms.</title>
        <authorList>
            <person name="Ali S."/>
            <person name="Shao J."/>
            <person name="Larry D.J."/>
            <person name="Kronmiller B."/>
            <person name="Shen D."/>
            <person name="Strem M.D."/>
            <person name="Melnick R.L."/>
            <person name="Guiltinan M.J."/>
            <person name="Tyler B.M."/>
            <person name="Meinhardt L.W."/>
            <person name="Bailey B.A."/>
        </authorList>
    </citation>
    <scope>NUCLEOTIDE SEQUENCE [LARGE SCALE GENOMIC DNA]</scope>
    <source>
        <strain evidence="7">zdho120</strain>
    </source>
</reference>
<dbReference type="Proteomes" id="UP000198211">
    <property type="component" value="Unassembled WGS sequence"/>
</dbReference>